<organism evidence="1 2">
    <name type="scientific">Paradevosia tibetensis</name>
    <dbReference type="NCBI Taxonomy" id="1447062"/>
    <lineage>
        <taxon>Bacteria</taxon>
        <taxon>Pseudomonadati</taxon>
        <taxon>Pseudomonadota</taxon>
        <taxon>Alphaproteobacteria</taxon>
        <taxon>Hyphomicrobiales</taxon>
        <taxon>Devosiaceae</taxon>
        <taxon>Paradevosia</taxon>
    </lineage>
</organism>
<reference evidence="1 2" key="1">
    <citation type="journal article" date="2015" name="Int. J. Syst. Evol. Microbiol.">
        <title>Youhaiella tibetensis gen. nov., sp. nov., isolated from subsurface sediment.</title>
        <authorList>
            <person name="Wang Y.X."/>
            <person name="Huang F.Q."/>
            <person name="Nogi Y."/>
            <person name="Pang S.J."/>
            <person name="Wang P.K."/>
            <person name="Lv J."/>
        </authorList>
    </citation>
    <scope>NUCLEOTIDE SEQUENCE [LARGE SCALE GENOMIC DNA]</scope>
    <source>
        <strain evidence="2">fig4</strain>
    </source>
</reference>
<dbReference type="KEGG" id="yti:FNA67_09750"/>
<dbReference type="RefSeq" id="WP_147655908.1">
    <property type="nucleotide sequence ID" value="NZ_BMFM01000001.1"/>
</dbReference>
<dbReference type="EMBL" id="CP041690">
    <property type="protein sequence ID" value="QEE20436.1"/>
    <property type="molecule type" value="Genomic_DNA"/>
</dbReference>
<name>A0A5B9DN50_9HYPH</name>
<dbReference type="Proteomes" id="UP000321062">
    <property type="component" value="Chromosome"/>
</dbReference>
<evidence type="ECO:0000313" key="2">
    <source>
        <dbReference type="Proteomes" id="UP000321062"/>
    </source>
</evidence>
<protein>
    <submittedName>
        <fullName evidence="1">Uncharacterized protein</fullName>
    </submittedName>
</protein>
<accession>A0A5B9DN50</accession>
<keyword evidence="2" id="KW-1185">Reference proteome</keyword>
<sequence>MIPARQYMMLCFDWTSPSGLEVLKELRAAQKLGSTVEIAGIKCLVDAIETGAFPNIYQVLLLPDGDHAGVCVDGPDPGLFAQARV</sequence>
<proteinExistence type="predicted"/>
<evidence type="ECO:0000313" key="1">
    <source>
        <dbReference type="EMBL" id="QEE20436.1"/>
    </source>
</evidence>
<gene>
    <name evidence="1" type="ORF">FNA67_09750</name>
</gene>
<dbReference type="AlphaFoldDB" id="A0A5B9DN50"/>